<keyword evidence="2" id="KW-0689">Ribosomal protein</keyword>
<feature type="compositionally biased region" description="Basic and acidic residues" evidence="1">
    <location>
        <begin position="25"/>
        <end position="47"/>
    </location>
</feature>
<keyword evidence="3" id="KW-1185">Reference proteome</keyword>
<feature type="region of interest" description="Disordered" evidence="1">
    <location>
        <begin position="1"/>
        <end position="61"/>
    </location>
</feature>
<dbReference type="AlphaFoldDB" id="A0A846S4W1"/>
<evidence type="ECO:0000256" key="1">
    <source>
        <dbReference type="SAM" id="MobiDB-lite"/>
    </source>
</evidence>
<accession>A0A846S4W1</accession>
<dbReference type="EMBL" id="JAATJN010000001">
    <property type="protein sequence ID" value="NJC58053.1"/>
    <property type="molecule type" value="Genomic_DNA"/>
</dbReference>
<feature type="compositionally biased region" description="Acidic residues" evidence="1">
    <location>
        <begin position="48"/>
        <end position="61"/>
    </location>
</feature>
<dbReference type="GO" id="GO:0005840">
    <property type="term" value="C:ribosome"/>
    <property type="evidence" value="ECO:0007669"/>
    <property type="project" value="UniProtKB-KW"/>
</dbReference>
<keyword evidence="2" id="KW-0687">Ribonucleoprotein</keyword>
<evidence type="ECO:0000313" key="3">
    <source>
        <dbReference type="Proteomes" id="UP000576792"/>
    </source>
</evidence>
<protein>
    <submittedName>
        <fullName evidence="2">Ribosomal protein L12E/L44/L45/RPP1/RPP2</fullName>
    </submittedName>
</protein>
<evidence type="ECO:0000313" key="2">
    <source>
        <dbReference type="EMBL" id="NJC58053.1"/>
    </source>
</evidence>
<reference evidence="2 3" key="1">
    <citation type="submission" date="2020-03" db="EMBL/GenBank/DDBJ databases">
        <title>Sequencing the genomes of 1000 actinobacteria strains.</title>
        <authorList>
            <person name="Klenk H.-P."/>
        </authorList>
    </citation>
    <scope>NUCLEOTIDE SEQUENCE [LARGE SCALE GENOMIC DNA]</scope>
    <source>
        <strain evidence="2 3">DSM 18964</strain>
    </source>
</reference>
<name>A0A846S4W1_9MICO</name>
<organism evidence="2 3">
    <name type="scientific">Brevibacterium marinum</name>
    <dbReference type="NCBI Taxonomy" id="418643"/>
    <lineage>
        <taxon>Bacteria</taxon>
        <taxon>Bacillati</taxon>
        <taxon>Actinomycetota</taxon>
        <taxon>Actinomycetes</taxon>
        <taxon>Micrococcales</taxon>
        <taxon>Brevibacteriaceae</taxon>
        <taxon>Brevibacterium</taxon>
    </lineage>
</organism>
<gene>
    <name evidence="2" type="ORF">BKA07_003088</name>
</gene>
<dbReference type="Proteomes" id="UP000576792">
    <property type="component" value="Unassembled WGS sequence"/>
</dbReference>
<comment type="caution">
    <text evidence="2">The sequence shown here is derived from an EMBL/GenBank/DDBJ whole genome shotgun (WGS) entry which is preliminary data.</text>
</comment>
<proteinExistence type="predicted"/>
<dbReference type="RefSeq" id="WP_167951648.1">
    <property type="nucleotide sequence ID" value="NZ_BAAAPQ010000041.1"/>
</dbReference>
<sequence length="61" mass="6894">MPIEDGMRNATKNLDKAAEAAPTSHVEHATDHEKKREDADERTRSDDQDRETEEPDDDSEG</sequence>